<proteinExistence type="predicted"/>
<keyword evidence="2" id="KW-1185">Reference proteome</keyword>
<accession>A0A1V6YV02</accession>
<name>A0A1V6YV02_PENNA</name>
<evidence type="ECO:0000313" key="2">
    <source>
        <dbReference type="Proteomes" id="UP000191691"/>
    </source>
</evidence>
<gene>
    <name evidence="1" type="ORF">PENNAL_c0010G07617</name>
</gene>
<dbReference type="Proteomes" id="UP000191691">
    <property type="component" value="Unassembled WGS sequence"/>
</dbReference>
<evidence type="ECO:0000313" key="1">
    <source>
        <dbReference type="EMBL" id="OQE91147.1"/>
    </source>
</evidence>
<organism evidence="1 2">
    <name type="scientific">Penicillium nalgiovense</name>
    <dbReference type="NCBI Taxonomy" id="60175"/>
    <lineage>
        <taxon>Eukaryota</taxon>
        <taxon>Fungi</taxon>
        <taxon>Dikarya</taxon>
        <taxon>Ascomycota</taxon>
        <taxon>Pezizomycotina</taxon>
        <taxon>Eurotiomycetes</taxon>
        <taxon>Eurotiomycetidae</taxon>
        <taxon>Eurotiales</taxon>
        <taxon>Aspergillaceae</taxon>
        <taxon>Penicillium</taxon>
    </lineage>
</organism>
<reference evidence="2" key="1">
    <citation type="journal article" date="2017" name="Nat. Microbiol.">
        <title>Global analysis of biosynthetic gene clusters reveals vast potential of secondary metabolite production in Penicillium species.</title>
        <authorList>
            <person name="Nielsen J.C."/>
            <person name="Grijseels S."/>
            <person name="Prigent S."/>
            <person name="Ji B."/>
            <person name="Dainat J."/>
            <person name="Nielsen K.F."/>
            <person name="Frisvad J.C."/>
            <person name="Workman M."/>
            <person name="Nielsen J."/>
        </authorList>
    </citation>
    <scope>NUCLEOTIDE SEQUENCE [LARGE SCALE GENOMIC DNA]</scope>
    <source>
        <strain evidence="2">IBT 13039</strain>
    </source>
</reference>
<protein>
    <submittedName>
        <fullName evidence="1">Uncharacterized protein</fullName>
    </submittedName>
</protein>
<dbReference type="AlphaFoldDB" id="A0A1V6YV02"/>
<sequence>MTNCPTIMAIQGLVGIARTDDTPQIGFVRRA</sequence>
<dbReference type="EMBL" id="MOOB01000010">
    <property type="protein sequence ID" value="OQE91147.1"/>
    <property type="molecule type" value="Genomic_DNA"/>
</dbReference>
<comment type="caution">
    <text evidence="1">The sequence shown here is derived from an EMBL/GenBank/DDBJ whole genome shotgun (WGS) entry which is preliminary data.</text>
</comment>